<dbReference type="AlphaFoldDB" id="K0M9G9"/>
<comment type="subcellular location">
    <subcellularLocation>
        <location evidence="1">Membrane</location>
        <topology evidence="1">Multi-pass membrane protein</topology>
    </subcellularLocation>
</comment>
<evidence type="ECO:0000256" key="2">
    <source>
        <dbReference type="ARBA" id="ARBA00022692"/>
    </source>
</evidence>
<dbReference type="EMBL" id="HE965803">
    <property type="protein sequence ID" value="CCJ50238.1"/>
    <property type="molecule type" value="Genomic_DNA"/>
</dbReference>
<protein>
    <recommendedName>
        <fullName evidence="8">Type IV secretion system protein</fullName>
    </recommendedName>
</protein>
<feature type="transmembrane region" description="Helical" evidence="5">
    <location>
        <begin position="151"/>
        <end position="172"/>
    </location>
</feature>
<dbReference type="InterPro" id="IPR007688">
    <property type="entry name" value="Conjugal_tfr_TrbL/VirB6"/>
</dbReference>
<feature type="transmembrane region" description="Helical" evidence="5">
    <location>
        <begin position="32"/>
        <end position="56"/>
    </location>
</feature>
<accession>K0M9G9</accession>
<evidence type="ECO:0000313" key="7">
    <source>
        <dbReference type="Proteomes" id="UP000008035"/>
    </source>
</evidence>
<proteinExistence type="predicted"/>
<evidence type="ECO:0000256" key="5">
    <source>
        <dbReference type="SAM" id="Phobius"/>
    </source>
</evidence>
<dbReference type="RefSeq" id="WP_015040066.1">
    <property type="nucleotide sequence ID" value="NC_018828.1"/>
</dbReference>
<dbReference type="Proteomes" id="UP000008035">
    <property type="component" value="Chromosome"/>
</dbReference>
<dbReference type="KEGG" id="bpar:BN117_2905"/>
<evidence type="ECO:0000313" key="6">
    <source>
        <dbReference type="EMBL" id="CCJ50238.1"/>
    </source>
</evidence>
<feature type="transmembrane region" description="Helical" evidence="5">
    <location>
        <begin position="178"/>
        <end position="197"/>
    </location>
</feature>
<dbReference type="HOGENOM" id="CLU_065797_0_0_4"/>
<reference evidence="6 7" key="1">
    <citation type="journal article" date="2012" name="BMC Genomics">
        <title>Comparative genomics of the classical Bordetella subspecies: the evolution and exchange of virulence-associated diversity amongst closely related pathogens.</title>
        <authorList>
            <person name="Park J."/>
            <person name="Zhang Y."/>
            <person name="Buboltz A.M."/>
            <person name="Zhang X."/>
            <person name="Schuster S.C."/>
            <person name="Ahuja U."/>
            <person name="Liu M."/>
            <person name="Miller J.F."/>
            <person name="Sebaihia M."/>
            <person name="Bentley S.D."/>
            <person name="Parkhill J."/>
            <person name="Harvill E.T."/>
        </authorList>
    </citation>
    <scope>NUCLEOTIDE SEQUENCE [LARGE SCALE GENOMIC DNA]</scope>
    <source>
        <strain evidence="6 7">Bpp5</strain>
    </source>
</reference>
<keyword evidence="2 5" id="KW-0812">Transmembrane</keyword>
<gene>
    <name evidence="6" type="ordered locus">BN117_2905</name>
</gene>
<feature type="transmembrane region" description="Helical" evidence="5">
    <location>
        <begin position="246"/>
        <end position="263"/>
    </location>
</feature>
<evidence type="ECO:0000256" key="1">
    <source>
        <dbReference type="ARBA" id="ARBA00004141"/>
    </source>
</evidence>
<evidence type="ECO:0008006" key="8">
    <source>
        <dbReference type="Google" id="ProtNLM"/>
    </source>
</evidence>
<evidence type="ECO:0000256" key="4">
    <source>
        <dbReference type="ARBA" id="ARBA00023136"/>
    </source>
</evidence>
<dbReference type="GO" id="GO:0016020">
    <property type="term" value="C:membrane"/>
    <property type="evidence" value="ECO:0007669"/>
    <property type="project" value="UniProtKB-SubCell"/>
</dbReference>
<organism evidence="6 7">
    <name type="scientific">Bordetella parapertussis (strain Bpp5)</name>
    <dbReference type="NCBI Taxonomy" id="1208660"/>
    <lineage>
        <taxon>Bacteria</taxon>
        <taxon>Pseudomonadati</taxon>
        <taxon>Pseudomonadota</taxon>
        <taxon>Betaproteobacteria</taxon>
        <taxon>Burkholderiales</taxon>
        <taxon>Alcaligenaceae</taxon>
        <taxon>Bordetella</taxon>
    </lineage>
</organism>
<evidence type="ECO:0000256" key="3">
    <source>
        <dbReference type="ARBA" id="ARBA00022989"/>
    </source>
</evidence>
<feature type="transmembrane region" description="Helical" evidence="5">
    <location>
        <begin position="209"/>
        <end position="226"/>
    </location>
</feature>
<name>K0M9G9_BORPB</name>
<sequence>MDPMIFQFIGQYLDAALNPFITGTVGEVISTFTLFFIGGATIHLTLMGYAIGWGYVELPFSTFMKTCVKYLFIGALALNAATYSDWVVGSIQSLETGFTSAFAGTGAGASPTSVYSVVDAALGKGWGIAADLWEKAGNRGITEMGTMFGEYINATIIAVATGLIGVPAGGMIVVAKAALTIMLGIGPVFVALLLWPATSKFFDSWFGQVMTYILRIALMAAVMGLAFKGFDAVINSVDLDSDQNTLFTSLVLLTFTAVMFWLLNEANNVAGQLAGGISSGAVTLRGMAQSALAPGRTATAAGRMINPTSTRLDPRTGHQTTSSRLEHLAMGRSVFAKNPAYREGLIDRVRDAWSKPEGGTMKKG</sequence>
<dbReference type="GO" id="GO:0030255">
    <property type="term" value="P:protein secretion by the type IV secretion system"/>
    <property type="evidence" value="ECO:0007669"/>
    <property type="project" value="InterPro"/>
</dbReference>
<keyword evidence="3 5" id="KW-1133">Transmembrane helix</keyword>
<keyword evidence="4 5" id="KW-0472">Membrane</keyword>
<dbReference type="Pfam" id="PF04610">
    <property type="entry name" value="TrbL"/>
    <property type="match status" value="1"/>
</dbReference>